<accession>F3N9W2</accession>
<dbReference type="AlphaFoldDB" id="F3N9W2"/>
<dbReference type="Proteomes" id="UP000003022">
    <property type="component" value="Unassembled WGS sequence"/>
</dbReference>
<dbReference type="EMBL" id="AEYX01000001">
    <property type="protein sequence ID" value="EGG49806.1"/>
    <property type="molecule type" value="Genomic_DNA"/>
</dbReference>
<organism evidence="1 2">
    <name type="scientific">Streptomyces griseoaurantiacus M045</name>
    <dbReference type="NCBI Taxonomy" id="996637"/>
    <lineage>
        <taxon>Bacteria</taxon>
        <taxon>Bacillati</taxon>
        <taxon>Actinomycetota</taxon>
        <taxon>Actinomycetes</taxon>
        <taxon>Kitasatosporales</taxon>
        <taxon>Streptomycetaceae</taxon>
        <taxon>Streptomyces</taxon>
        <taxon>Streptomyces aurantiacus group</taxon>
    </lineage>
</organism>
<sequence length="48" mass="5237">MRCGHPVLRARDDAQCLSLLPFTGPGATPSRPPRSTLGGQGRWTLLEY</sequence>
<keyword evidence="2" id="KW-1185">Reference proteome</keyword>
<reference evidence="1 2" key="1">
    <citation type="journal article" date="2011" name="J. Bacteriol.">
        <title>Draft genome sequence of the marine bacterium Streptomyces griseoaurantiacus M045, which produces novel manumycin-type antibiotics with a pABA core component.</title>
        <authorList>
            <person name="Li F."/>
            <person name="Jiang P."/>
            <person name="Zheng H."/>
            <person name="Wang S."/>
            <person name="Zhao G."/>
            <person name="Qin S."/>
            <person name="Liu Z."/>
        </authorList>
    </citation>
    <scope>NUCLEOTIDE SEQUENCE [LARGE SCALE GENOMIC DNA]</scope>
    <source>
        <strain evidence="1 2">M045</strain>
    </source>
</reference>
<protein>
    <submittedName>
        <fullName evidence="1">Uncharacterized protein</fullName>
    </submittedName>
</protein>
<comment type="caution">
    <text evidence="1">The sequence shown here is derived from an EMBL/GenBank/DDBJ whole genome shotgun (WGS) entry which is preliminary data.</text>
</comment>
<gene>
    <name evidence="1" type="ORF">SGM_0146</name>
</gene>
<proteinExistence type="predicted"/>
<evidence type="ECO:0000313" key="1">
    <source>
        <dbReference type="EMBL" id="EGG49806.1"/>
    </source>
</evidence>
<evidence type="ECO:0000313" key="2">
    <source>
        <dbReference type="Proteomes" id="UP000003022"/>
    </source>
</evidence>
<name>F3N9W2_9ACTN</name>